<organism evidence="3">
    <name type="scientific">Dunaliella tertiolecta</name>
    <name type="common">Green alga</name>
    <dbReference type="NCBI Taxonomy" id="3047"/>
    <lineage>
        <taxon>Eukaryota</taxon>
        <taxon>Viridiplantae</taxon>
        <taxon>Chlorophyta</taxon>
        <taxon>core chlorophytes</taxon>
        <taxon>Chlorophyceae</taxon>
        <taxon>CS clade</taxon>
        <taxon>Chlamydomonadales</taxon>
        <taxon>Dunaliellaceae</taxon>
        <taxon>Dunaliella</taxon>
    </lineage>
</organism>
<keyword evidence="2" id="KW-0732">Signal</keyword>
<feature type="region of interest" description="Disordered" evidence="1">
    <location>
        <begin position="521"/>
        <end position="541"/>
    </location>
</feature>
<name>A0A7S3QZJ4_DUNTE</name>
<sequence>MVLLAATPVLALYSLVPANAVASEPSAAQPLMDSLQQQDSNVRGYAEGSHSGTTGTTGAQRSGEVLAIKRLLREVFADVVNIKQQLQDLMPRSEDADVVTPHAGALVRPSPKKFAVGLHYKAKTQLSGTLDFGCVLPWSDSPATDARERTGEALARAGLLAGGPPQMTALLQSVWGEHQQQSLTARLSSASGSAGSLLHASTRHATHPCPNHHSSIISSPGLQLDLLVFRQEVKPGLKVMVSALGGSLANLSRRLNPSADFGCTRAMRQGHDIPMVMEGGSGGAALMSSGPLSLSTGHFVSGGAGTGLNHHSLAQLSVHSARRSTASLVLSHVLATHNQPSAATGSSSNNSNSKQAGSSNRAHGDVKGVEGLRYVGLLAPSCSSPSPNSAPAGSHSLAASSSSAHGESHGSDRGNDNVAQGPLPQLSRLPSLPVSSHLRLGIAGSMTAWDSLVLSGWHTMPAVHNSERETTDVYTSSSSSNSSPHLTSARMGSTTGIRASSVPDSQGRVFAAAVSTFASPRGQSDSVRTRKVSSGGIHKRGSRDKYSLAAELSASIPIADGLSICPGAVLVREKGRSSVGVVLQSAWRF</sequence>
<feature type="region of interest" description="Disordered" evidence="1">
    <location>
        <begin position="383"/>
        <end position="430"/>
    </location>
</feature>
<evidence type="ECO:0000313" key="3">
    <source>
        <dbReference type="EMBL" id="CAE0497636.1"/>
    </source>
</evidence>
<dbReference type="EMBL" id="HBIP01021311">
    <property type="protein sequence ID" value="CAE0497636.1"/>
    <property type="molecule type" value="Transcribed_RNA"/>
</dbReference>
<proteinExistence type="predicted"/>
<feature type="signal peptide" evidence="2">
    <location>
        <begin position="1"/>
        <end position="22"/>
    </location>
</feature>
<feature type="compositionally biased region" description="Low complexity" evidence="1">
    <location>
        <begin position="48"/>
        <end position="58"/>
    </location>
</feature>
<feature type="region of interest" description="Disordered" evidence="1">
    <location>
        <begin position="467"/>
        <end position="502"/>
    </location>
</feature>
<feature type="compositionally biased region" description="Basic and acidic residues" evidence="1">
    <location>
        <begin position="406"/>
        <end position="415"/>
    </location>
</feature>
<dbReference type="PANTHER" id="PTHR35097:SF1">
    <property type="entry name" value="GDSL ESTERASE_LIPASE"/>
    <property type="match status" value="1"/>
</dbReference>
<evidence type="ECO:0008006" key="4">
    <source>
        <dbReference type="Google" id="ProtNLM"/>
    </source>
</evidence>
<feature type="compositionally biased region" description="Polar residues" evidence="1">
    <location>
        <begin position="484"/>
        <end position="502"/>
    </location>
</feature>
<gene>
    <name evidence="3" type="ORF">DTER00134_LOCUS12709</name>
</gene>
<feature type="compositionally biased region" description="Low complexity" evidence="1">
    <location>
        <begin position="383"/>
        <end position="405"/>
    </location>
</feature>
<dbReference type="PANTHER" id="PTHR35097">
    <property type="entry name" value="GDSL ESTERASE/LIPASE"/>
    <property type="match status" value="1"/>
</dbReference>
<feature type="region of interest" description="Disordered" evidence="1">
    <location>
        <begin position="339"/>
        <end position="365"/>
    </location>
</feature>
<evidence type="ECO:0000256" key="1">
    <source>
        <dbReference type="SAM" id="MobiDB-lite"/>
    </source>
</evidence>
<feature type="region of interest" description="Disordered" evidence="1">
    <location>
        <begin position="29"/>
        <end position="59"/>
    </location>
</feature>
<feature type="compositionally biased region" description="Low complexity" evidence="1">
    <location>
        <begin position="341"/>
        <end position="360"/>
    </location>
</feature>
<accession>A0A7S3QZJ4</accession>
<reference evidence="3" key="1">
    <citation type="submission" date="2021-01" db="EMBL/GenBank/DDBJ databases">
        <authorList>
            <person name="Corre E."/>
            <person name="Pelletier E."/>
            <person name="Niang G."/>
            <person name="Scheremetjew M."/>
            <person name="Finn R."/>
            <person name="Kale V."/>
            <person name="Holt S."/>
            <person name="Cochrane G."/>
            <person name="Meng A."/>
            <person name="Brown T."/>
            <person name="Cohen L."/>
        </authorList>
    </citation>
    <scope>NUCLEOTIDE SEQUENCE</scope>
    <source>
        <strain evidence="3">CCMP1320</strain>
    </source>
</reference>
<evidence type="ECO:0000256" key="2">
    <source>
        <dbReference type="SAM" id="SignalP"/>
    </source>
</evidence>
<protein>
    <recommendedName>
        <fullName evidence="4">Bacterial surface antigen (D15) domain-containing protein</fullName>
    </recommendedName>
</protein>
<feature type="chain" id="PRO_5030522066" description="Bacterial surface antigen (D15) domain-containing protein" evidence="2">
    <location>
        <begin position="23"/>
        <end position="589"/>
    </location>
</feature>
<dbReference type="AlphaFoldDB" id="A0A7S3QZJ4"/>